<feature type="compositionally biased region" description="Basic and acidic residues" evidence="1">
    <location>
        <begin position="417"/>
        <end position="426"/>
    </location>
</feature>
<evidence type="ECO:0000313" key="3">
    <source>
        <dbReference type="EMBL" id="QHT88524.1"/>
    </source>
</evidence>
<feature type="compositionally biased region" description="Basic residues" evidence="1">
    <location>
        <begin position="456"/>
        <end position="482"/>
    </location>
</feature>
<dbReference type="PROSITE" id="PS50297">
    <property type="entry name" value="ANK_REP_REGION"/>
    <property type="match status" value="2"/>
</dbReference>
<protein>
    <submittedName>
        <fullName evidence="3">Uncharacterized protein</fullName>
    </submittedName>
</protein>
<dbReference type="GO" id="GO:0042981">
    <property type="term" value="P:regulation of apoptotic process"/>
    <property type="evidence" value="ECO:0007669"/>
    <property type="project" value="TreeGrafter"/>
</dbReference>
<dbReference type="GO" id="GO:0005634">
    <property type="term" value="C:nucleus"/>
    <property type="evidence" value="ECO:0007669"/>
    <property type="project" value="TreeGrafter"/>
</dbReference>
<feature type="compositionally biased region" description="Polar residues" evidence="1">
    <location>
        <begin position="430"/>
        <end position="439"/>
    </location>
</feature>
<keyword evidence="2" id="KW-0812">Transmembrane</keyword>
<dbReference type="PANTHER" id="PTHR24183:SF1">
    <property type="entry name" value="FIBRONECTIN TYPE 3 AND ANKYRIN REPEAT DOMAINS PROTEIN 1"/>
    <property type="match status" value="1"/>
</dbReference>
<proteinExistence type="predicted"/>
<dbReference type="SUPFAM" id="SSF48403">
    <property type="entry name" value="Ankyrin repeat"/>
    <property type="match status" value="1"/>
</dbReference>
<keyword evidence="2" id="KW-1133">Transmembrane helix</keyword>
<reference evidence="3" key="1">
    <citation type="journal article" date="2020" name="Nature">
        <title>Giant virus diversity and host interactions through global metagenomics.</title>
        <authorList>
            <person name="Schulz F."/>
            <person name="Roux S."/>
            <person name="Paez-Espino D."/>
            <person name="Jungbluth S."/>
            <person name="Walsh D.A."/>
            <person name="Denef V.J."/>
            <person name="McMahon K.D."/>
            <person name="Konstantinidis K.T."/>
            <person name="Eloe-Fadrosh E.A."/>
            <person name="Kyrpides N.C."/>
            <person name="Woyke T."/>
        </authorList>
    </citation>
    <scope>NUCLEOTIDE SEQUENCE</scope>
    <source>
        <strain evidence="3">GVMAG-M-3300023184-51</strain>
    </source>
</reference>
<organism evidence="3">
    <name type="scientific">viral metagenome</name>
    <dbReference type="NCBI Taxonomy" id="1070528"/>
    <lineage>
        <taxon>unclassified sequences</taxon>
        <taxon>metagenomes</taxon>
        <taxon>organismal metagenomes</taxon>
    </lineage>
</organism>
<evidence type="ECO:0000256" key="2">
    <source>
        <dbReference type="SAM" id="Phobius"/>
    </source>
</evidence>
<dbReference type="InterPro" id="IPR036770">
    <property type="entry name" value="Ankyrin_rpt-contain_sf"/>
</dbReference>
<name>A0A6C0I6K1_9ZZZZ</name>
<dbReference type="SMART" id="SM00248">
    <property type="entry name" value="ANK"/>
    <property type="match status" value="7"/>
</dbReference>
<accession>A0A6C0I6K1</accession>
<dbReference type="Gene3D" id="1.25.40.20">
    <property type="entry name" value="Ankyrin repeat-containing domain"/>
    <property type="match status" value="3"/>
</dbReference>
<dbReference type="PROSITE" id="PS50088">
    <property type="entry name" value="ANK_REPEAT"/>
    <property type="match status" value="4"/>
</dbReference>
<feature type="region of interest" description="Disordered" evidence="1">
    <location>
        <begin position="406"/>
        <end position="482"/>
    </location>
</feature>
<dbReference type="InterPro" id="IPR002110">
    <property type="entry name" value="Ankyrin_rpt"/>
</dbReference>
<dbReference type="PANTHER" id="PTHR24183">
    <property type="entry name" value="FIBRONECTIN TYPE 3 AND ANKYRIN REPEAT DOMAINS PROTEIN 1"/>
    <property type="match status" value="1"/>
</dbReference>
<dbReference type="EMBL" id="MN740118">
    <property type="protein sequence ID" value="QHT88524.1"/>
    <property type="molecule type" value="Genomic_DNA"/>
</dbReference>
<dbReference type="Pfam" id="PF12796">
    <property type="entry name" value="Ank_2"/>
    <property type="match status" value="2"/>
</dbReference>
<evidence type="ECO:0000256" key="1">
    <source>
        <dbReference type="SAM" id="MobiDB-lite"/>
    </source>
</evidence>
<feature type="transmembrane region" description="Helical" evidence="2">
    <location>
        <begin position="12"/>
        <end position="31"/>
    </location>
</feature>
<sequence length="482" mass="53306">MSKNDNLGAGEIVGIAIGSAIVIGLIVGSQYNSNNSNDIAEFVGTIGGMNPPSVEQMTTLYNEGKGKIKDVNVIYNDVTALMVQSASGSPEAITWLLDNGADINFQNSEGYTALYFAIISKNNDNIKLLLSKRAKAIIKLTDGSQLNLNELIRGNERKIMQEKNTETEKDSISQFVGTIGVNIPTLDKMTTLYNEGKIKDVNVTYNGLTALMVQSASGTREPIEWLQSKGADPNIKNKEGETAVDLAIKFGNTQAQQLLEDININKDFVGQLTSQDTPKLDKMKELFTEDKINNVNVTYNGITALMVQSRYGTIETMKWLLENGADTNIKNSNGRTALWYAVAANVEAKVKLLLDHEANPQFLDNKGMSILFYAVKTKKETGIIKIFKSLLPDEVKKLSPEEQAELEKVEKEEEQQAIEKEKEKEAVIINSTDSSSSTLGGKRLGNKKFTVSRFGYTRRKRTNNNKSKKIKPNKIKSKKNKI</sequence>
<keyword evidence="2" id="KW-0472">Membrane</keyword>
<dbReference type="AlphaFoldDB" id="A0A6C0I6K1"/>